<dbReference type="AlphaFoldDB" id="A0A7I7W8G1"/>
<evidence type="ECO:0000256" key="3">
    <source>
        <dbReference type="ARBA" id="ARBA00022989"/>
    </source>
</evidence>
<keyword evidence="9" id="KW-1185">Reference proteome</keyword>
<evidence type="ECO:0000313" key="9">
    <source>
        <dbReference type="Proteomes" id="UP000467379"/>
    </source>
</evidence>
<dbReference type="PANTHER" id="PTHR12714">
    <property type="entry name" value="PROTEIN-S ISOPRENYLCYSTEINE O-METHYLTRANSFERASE"/>
    <property type="match status" value="1"/>
</dbReference>
<protein>
    <submittedName>
        <fullName evidence="7">Isoprenylcysteine carboxyl methyltransferase</fullName>
    </submittedName>
</protein>
<keyword evidence="3 5" id="KW-1133">Transmembrane helix</keyword>
<dbReference type="GO" id="GO:0008168">
    <property type="term" value="F:methyltransferase activity"/>
    <property type="evidence" value="ECO:0007669"/>
    <property type="project" value="UniProtKB-KW"/>
</dbReference>
<dbReference type="Gene3D" id="1.20.120.1630">
    <property type="match status" value="1"/>
</dbReference>
<organism evidence="7 8">
    <name type="scientific">Mycobacterium branderi</name>
    <dbReference type="NCBI Taxonomy" id="43348"/>
    <lineage>
        <taxon>Bacteria</taxon>
        <taxon>Bacillati</taxon>
        <taxon>Actinomycetota</taxon>
        <taxon>Actinomycetes</taxon>
        <taxon>Mycobacteriales</taxon>
        <taxon>Mycobacteriaceae</taxon>
        <taxon>Mycobacterium</taxon>
    </lineage>
</organism>
<dbReference type="PANTHER" id="PTHR12714:SF9">
    <property type="entry name" value="PROTEIN-S-ISOPRENYLCYSTEINE O-METHYLTRANSFERASE"/>
    <property type="match status" value="1"/>
</dbReference>
<comment type="subcellular location">
    <subcellularLocation>
        <location evidence="1">Endomembrane system</location>
        <topology evidence="1">Multi-pass membrane protein</topology>
    </subcellularLocation>
</comment>
<feature type="transmembrane region" description="Helical" evidence="5">
    <location>
        <begin position="137"/>
        <end position="163"/>
    </location>
</feature>
<evidence type="ECO:0000313" key="7">
    <source>
        <dbReference type="EMBL" id="ORA38400.1"/>
    </source>
</evidence>
<sequence>MTEAAVALTLWAVFGLLGFGWRSWLQRRRTGSTGFRGISGRIGSTEWLAGVGFVAALVVAVAGPVLQLCGVVTPFVHEAWIHIVGIVAAVVGIMLLVWAQIDMGDSWRIGVDDSETTALVSTGVFGRVRNPTYTAMLAFAAGIALVAPNFVAIVGFALLVAAIELQVRRVEEPYLLSKHGDACRAYTASVGRFIAGVGLIHR</sequence>
<evidence type="ECO:0000256" key="1">
    <source>
        <dbReference type="ARBA" id="ARBA00004127"/>
    </source>
</evidence>
<name>A0A7I7W8G1_9MYCO</name>
<evidence type="ECO:0000313" key="8">
    <source>
        <dbReference type="Proteomes" id="UP000192441"/>
    </source>
</evidence>
<evidence type="ECO:0000256" key="4">
    <source>
        <dbReference type="ARBA" id="ARBA00023136"/>
    </source>
</evidence>
<gene>
    <name evidence="7" type="ORF">BST20_11415</name>
    <name evidence="6" type="ORF">MBRA_33770</name>
</gene>
<keyword evidence="7" id="KW-0808">Transferase</keyword>
<dbReference type="Proteomes" id="UP000467379">
    <property type="component" value="Chromosome"/>
</dbReference>
<dbReference type="GO" id="GO:0032259">
    <property type="term" value="P:methylation"/>
    <property type="evidence" value="ECO:0007669"/>
    <property type="project" value="UniProtKB-KW"/>
</dbReference>
<feature type="transmembrane region" description="Helical" evidence="5">
    <location>
        <begin position="79"/>
        <end position="99"/>
    </location>
</feature>
<dbReference type="InterPro" id="IPR007318">
    <property type="entry name" value="Phopholipid_MeTrfase"/>
</dbReference>
<keyword evidence="7" id="KW-0489">Methyltransferase</keyword>
<dbReference type="RefSeq" id="WP_083131549.1">
    <property type="nucleotide sequence ID" value="NZ_AP022606.1"/>
</dbReference>
<keyword evidence="4 5" id="KW-0472">Membrane</keyword>
<feature type="transmembrane region" description="Helical" evidence="5">
    <location>
        <begin position="46"/>
        <end position="67"/>
    </location>
</feature>
<evidence type="ECO:0000256" key="5">
    <source>
        <dbReference type="SAM" id="Phobius"/>
    </source>
</evidence>
<dbReference type="Proteomes" id="UP000192441">
    <property type="component" value="Unassembled WGS sequence"/>
</dbReference>
<evidence type="ECO:0000256" key="2">
    <source>
        <dbReference type="ARBA" id="ARBA00022692"/>
    </source>
</evidence>
<dbReference type="Pfam" id="PF04191">
    <property type="entry name" value="PEMT"/>
    <property type="match status" value="1"/>
</dbReference>
<dbReference type="OrthoDB" id="941586at2"/>
<accession>A0A7I7W8G1</accession>
<proteinExistence type="predicted"/>
<keyword evidence="2 5" id="KW-0812">Transmembrane</keyword>
<dbReference type="EMBL" id="MVHM01000005">
    <property type="protein sequence ID" value="ORA38400.1"/>
    <property type="molecule type" value="Genomic_DNA"/>
</dbReference>
<dbReference type="GO" id="GO:0012505">
    <property type="term" value="C:endomembrane system"/>
    <property type="evidence" value="ECO:0007669"/>
    <property type="project" value="UniProtKB-SubCell"/>
</dbReference>
<feature type="transmembrane region" description="Helical" evidence="5">
    <location>
        <begin position="6"/>
        <end position="25"/>
    </location>
</feature>
<reference evidence="7 8" key="1">
    <citation type="submission" date="2016-12" db="EMBL/GenBank/DDBJ databases">
        <title>The new phylogeny of genus Mycobacterium.</title>
        <authorList>
            <person name="Tortoli E."/>
            <person name="Trovato A."/>
            <person name="Cirillo D.M."/>
        </authorList>
    </citation>
    <scope>NUCLEOTIDE SEQUENCE [LARGE SCALE GENOMIC DNA]</scope>
    <source>
        <strain evidence="7 8">DSM 44624</strain>
    </source>
</reference>
<dbReference type="EMBL" id="AP022606">
    <property type="protein sequence ID" value="BBZ13182.1"/>
    <property type="molecule type" value="Genomic_DNA"/>
</dbReference>
<reference evidence="6 9" key="2">
    <citation type="journal article" date="2019" name="Emerg. Microbes Infect.">
        <title>Comprehensive subspecies identification of 175 nontuberculous mycobacteria species based on 7547 genomic profiles.</title>
        <authorList>
            <person name="Matsumoto Y."/>
            <person name="Kinjo T."/>
            <person name="Motooka D."/>
            <person name="Nabeya D."/>
            <person name="Jung N."/>
            <person name="Uechi K."/>
            <person name="Horii T."/>
            <person name="Iida T."/>
            <person name="Fujita J."/>
            <person name="Nakamura S."/>
        </authorList>
    </citation>
    <scope>NUCLEOTIDE SEQUENCE [LARGE SCALE GENOMIC DNA]</scope>
    <source>
        <strain evidence="6 9">JCM 12687</strain>
    </source>
</reference>
<evidence type="ECO:0000313" key="6">
    <source>
        <dbReference type="EMBL" id="BBZ13182.1"/>
    </source>
</evidence>
<reference evidence="6" key="3">
    <citation type="submission" date="2020-02" db="EMBL/GenBank/DDBJ databases">
        <authorList>
            <person name="Matsumoto Y."/>
            <person name="Motooka D."/>
            <person name="Nakamura S."/>
        </authorList>
    </citation>
    <scope>NUCLEOTIDE SEQUENCE</scope>
    <source>
        <strain evidence="6">JCM 12687</strain>
    </source>
</reference>